<comment type="caution">
    <text evidence="4">The sequence shown here is derived from an EMBL/GenBank/DDBJ whole genome shotgun (WGS) entry which is preliminary data.</text>
</comment>
<evidence type="ECO:0000313" key="5">
    <source>
        <dbReference type="Proteomes" id="UP000712527"/>
    </source>
</evidence>
<evidence type="ECO:0000256" key="1">
    <source>
        <dbReference type="ARBA" id="ARBA00022553"/>
    </source>
</evidence>
<evidence type="ECO:0000259" key="3">
    <source>
        <dbReference type="PROSITE" id="PS50110"/>
    </source>
</evidence>
<reference evidence="4 5" key="1">
    <citation type="journal article" date="2021" name="Sci. Rep.">
        <title>The distribution of antibiotic resistance genes in chicken gut microbiota commensals.</title>
        <authorList>
            <person name="Juricova H."/>
            <person name="Matiasovicova J."/>
            <person name="Kubasova T."/>
            <person name="Cejkova D."/>
            <person name="Rychlik I."/>
        </authorList>
    </citation>
    <scope>NUCLEOTIDE SEQUENCE [LARGE SCALE GENOMIC DNA]</scope>
    <source>
        <strain evidence="4 5">An794</strain>
    </source>
</reference>
<gene>
    <name evidence="4" type="ORF">H9X80_08160</name>
</gene>
<dbReference type="Pfam" id="PF00072">
    <property type="entry name" value="Response_reg"/>
    <property type="match status" value="1"/>
</dbReference>
<dbReference type="EMBL" id="JACSNQ010000021">
    <property type="protein sequence ID" value="MBM6775509.1"/>
    <property type="molecule type" value="Genomic_DNA"/>
</dbReference>
<dbReference type="PROSITE" id="PS50110">
    <property type="entry name" value="RESPONSE_REGULATORY"/>
    <property type="match status" value="1"/>
</dbReference>
<sequence>MHERVLVVDDEPEICELVAVYLEAEGFVVECLHGGAAAVARVEDASAPAIDLAVLDVMLPGASGS</sequence>
<dbReference type="RefSeq" id="WP_204793845.1">
    <property type="nucleotide sequence ID" value="NZ_JACSNQ010000021.1"/>
</dbReference>
<feature type="modified residue" description="4-aspartylphosphate" evidence="2">
    <location>
        <position position="56"/>
    </location>
</feature>
<dbReference type="PANTHER" id="PTHR44591">
    <property type="entry name" value="STRESS RESPONSE REGULATOR PROTEIN 1"/>
    <property type="match status" value="1"/>
</dbReference>
<dbReference type="InterPro" id="IPR001789">
    <property type="entry name" value="Sig_transdc_resp-reg_receiver"/>
</dbReference>
<keyword evidence="5" id="KW-1185">Reference proteome</keyword>
<dbReference type="Gene3D" id="3.40.50.2300">
    <property type="match status" value="1"/>
</dbReference>
<protein>
    <submittedName>
        <fullName evidence="4">Response regulator</fullName>
    </submittedName>
</protein>
<organism evidence="4 5">
    <name type="scientific">Olsenella profusa</name>
    <dbReference type="NCBI Taxonomy" id="138595"/>
    <lineage>
        <taxon>Bacteria</taxon>
        <taxon>Bacillati</taxon>
        <taxon>Actinomycetota</taxon>
        <taxon>Coriobacteriia</taxon>
        <taxon>Coriobacteriales</taxon>
        <taxon>Atopobiaceae</taxon>
        <taxon>Olsenella</taxon>
    </lineage>
</organism>
<name>A0ABS2F3D5_9ACTN</name>
<dbReference type="PANTHER" id="PTHR44591:SF23">
    <property type="entry name" value="CHEY SUBFAMILY"/>
    <property type="match status" value="1"/>
</dbReference>
<feature type="domain" description="Response regulatory" evidence="3">
    <location>
        <begin position="4"/>
        <end position="65"/>
    </location>
</feature>
<dbReference type="Proteomes" id="UP000712527">
    <property type="component" value="Unassembled WGS sequence"/>
</dbReference>
<dbReference type="InterPro" id="IPR011006">
    <property type="entry name" value="CheY-like_superfamily"/>
</dbReference>
<dbReference type="InterPro" id="IPR050595">
    <property type="entry name" value="Bact_response_regulator"/>
</dbReference>
<evidence type="ECO:0000256" key="2">
    <source>
        <dbReference type="PROSITE-ProRule" id="PRU00169"/>
    </source>
</evidence>
<keyword evidence="1 2" id="KW-0597">Phosphoprotein</keyword>
<dbReference type="SUPFAM" id="SSF52172">
    <property type="entry name" value="CheY-like"/>
    <property type="match status" value="1"/>
</dbReference>
<accession>A0ABS2F3D5</accession>
<proteinExistence type="predicted"/>
<evidence type="ECO:0000313" key="4">
    <source>
        <dbReference type="EMBL" id="MBM6775509.1"/>
    </source>
</evidence>